<dbReference type="PANTHER" id="PTHR38434">
    <property type="entry name" value="BLL2549 PROTEIN"/>
    <property type="match status" value="1"/>
</dbReference>
<feature type="transmembrane region" description="Helical" evidence="2">
    <location>
        <begin position="653"/>
        <end position="673"/>
    </location>
</feature>
<keyword evidence="2" id="KW-0472">Membrane</keyword>
<feature type="transmembrane region" description="Helical" evidence="2">
    <location>
        <begin position="368"/>
        <end position="384"/>
    </location>
</feature>
<feature type="transmembrane region" description="Helical" evidence="2">
    <location>
        <begin position="694"/>
        <end position="713"/>
    </location>
</feature>
<feature type="compositionally biased region" description="Basic and acidic residues" evidence="1">
    <location>
        <begin position="53"/>
        <end position="65"/>
    </location>
</feature>
<dbReference type="PANTHER" id="PTHR38434:SF1">
    <property type="entry name" value="BLL2549 PROTEIN"/>
    <property type="match status" value="1"/>
</dbReference>
<feature type="transmembrane region" description="Helical" evidence="2">
    <location>
        <begin position="888"/>
        <end position="906"/>
    </location>
</feature>
<feature type="transmembrane region" description="Helical" evidence="2">
    <location>
        <begin position="422"/>
        <end position="440"/>
    </location>
</feature>
<feature type="transmembrane region" description="Helical" evidence="2">
    <location>
        <begin position="211"/>
        <end position="230"/>
    </location>
</feature>
<keyword evidence="4" id="KW-1185">Reference proteome</keyword>
<evidence type="ECO:0000313" key="4">
    <source>
        <dbReference type="Proteomes" id="UP000297453"/>
    </source>
</evidence>
<proteinExistence type="predicted"/>
<feature type="transmembrane region" description="Helical" evidence="2">
    <location>
        <begin position="123"/>
        <end position="144"/>
    </location>
</feature>
<dbReference type="AlphaFoldDB" id="A0A4R9G678"/>
<name>A0A4R9G678_9LEPT</name>
<feature type="transmembrane region" description="Helical" evidence="2">
    <location>
        <begin position="313"/>
        <end position="331"/>
    </location>
</feature>
<dbReference type="OrthoDB" id="344929at2"/>
<feature type="compositionally biased region" description="Low complexity" evidence="1">
    <location>
        <begin position="80"/>
        <end position="89"/>
    </location>
</feature>
<evidence type="ECO:0000256" key="2">
    <source>
        <dbReference type="SAM" id="Phobius"/>
    </source>
</evidence>
<accession>A0A4R9G678</accession>
<feature type="transmembrane region" description="Helical" evidence="2">
    <location>
        <begin position="6"/>
        <end position="23"/>
    </location>
</feature>
<feature type="transmembrane region" description="Helical" evidence="2">
    <location>
        <begin position="447"/>
        <end position="467"/>
    </location>
</feature>
<dbReference type="InterPro" id="IPR019286">
    <property type="entry name" value="DUF2339_TM"/>
</dbReference>
<dbReference type="Proteomes" id="UP000297453">
    <property type="component" value="Unassembled WGS sequence"/>
</dbReference>
<feature type="transmembrane region" description="Helical" evidence="2">
    <location>
        <begin position="782"/>
        <end position="798"/>
    </location>
</feature>
<sequence length="994" mass="112829">MLEMLGFFGILAAIFYLIFPFILSSRIRELTERVRELETRLGEGEAKPAPSRPIEKEKQIPKEEKPIQVREAAPKTAKTVVAPAASATPIPSPPKQEKVTKIAEPAQKSEAWQRFEKQIAENWTGILGTIILVMGVGFLGIYAALNMSPFFRFLMILGIAIALFGASVFLVRKDFWEQIGYWLRSGSGAIVLFACVASTSVPGMKWIQSESLALVFILIGVAINLTLAWFSSKQRFASLHIILSLVSLAILPFSTLIFFLGVGVSFFSAILAYRAKWEFHLLQTVLSFLVLNFIYKTHFSIQGPLLNSDQSRIWGILGTLLVGITSILVHYRKVYSSEKFETLPFITHIFSWAGIGLGLALYSTGSVWNPPILIVSSVVLFFWARTAREKKKIRWLYLTDSLVSLGIAFIGVLLLSRLEIDKFAITVFSSLLFTIFFIVASEEKEDFLKKVGAGLLHFSWAFFLLLLMEDQSTENKVGFFSTLASCLGMLLLSFAIQVYDSVRNKDSSRAIDDIYGILEDHKISPSGVFIGLFSSAICFLAFPWQYSEFYLPIFGIVLLAIRQNRNWSGLGIGLFPFLIALHSLVIYRISHLEPWEILLRDLPAIAFSFLCIPLSKVKRDSDKSLYFSQPGAVLFSSHILFLSYWVTNPISPFLPGILWLLLSVFYLEAKVFFEKKEDIWQNSWKASIIASKNIWAIFAISFVALFLGAHILVHLQSEYSFGIFKIRLLIQFFAIAVFLYWSTSQSSTQIFTGIWNKILPFFWELSAIIATIAIALEIPNQWLAVAWILWAFFLELLGYKFSSRISRFRFYSLCFFWYSCIHVGFVSSSNTSPSSYWADQEWLSGLIAILLLTAYLVRVYKFPSYKSSETERFPAQVQQLAEKLSPRFNVVIFYPLFAAVALFLYWSFDSSLLTLLWMVEVFIVFVIGLVLREEHFRYVSLGSMIICLVRLIFWDLSKSSTITRALVFLGVGGILILMNTLYGKFKNREKSDVA</sequence>
<feature type="transmembrane region" description="Helical" evidence="2">
    <location>
        <begin position="938"/>
        <end position="956"/>
    </location>
</feature>
<reference evidence="3" key="1">
    <citation type="journal article" date="2019" name="PLoS Negl. Trop. Dis.">
        <title>Revisiting the worldwide diversity of Leptospira species in the environment.</title>
        <authorList>
            <person name="Vincent A.T."/>
            <person name="Schiettekatte O."/>
            <person name="Bourhy P."/>
            <person name="Veyrier F.J."/>
            <person name="Picardeau M."/>
        </authorList>
    </citation>
    <scope>NUCLEOTIDE SEQUENCE [LARGE SCALE GENOMIC DNA]</scope>
    <source>
        <strain evidence="3">SSS9</strain>
    </source>
</reference>
<keyword evidence="2" id="KW-0812">Transmembrane</keyword>
<feature type="transmembrane region" description="Helical" evidence="2">
    <location>
        <begin position="242"/>
        <end position="273"/>
    </location>
</feature>
<dbReference type="EMBL" id="RQEP01000005">
    <property type="protein sequence ID" value="TGK07072.1"/>
    <property type="molecule type" value="Genomic_DNA"/>
</dbReference>
<evidence type="ECO:0000256" key="1">
    <source>
        <dbReference type="SAM" id="MobiDB-lite"/>
    </source>
</evidence>
<feature type="transmembrane region" description="Helical" evidence="2">
    <location>
        <begin position="396"/>
        <end position="416"/>
    </location>
</feature>
<protein>
    <submittedName>
        <fullName evidence="3">DUF2339 domain-containing protein</fullName>
    </submittedName>
</protein>
<evidence type="ECO:0000313" key="3">
    <source>
        <dbReference type="EMBL" id="TGK07072.1"/>
    </source>
</evidence>
<organism evidence="3 4">
    <name type="scientific">Leptospira semungkisensis</name>
    <dbReference type="NCBI Taxonomy" id="2484985"/>
    <lineage>
        <taxon>Bacteria</taxon>
        <taxon>Pseudomonadati</taxon>
        <taxon>Spirochaetota</taxon>
        <taxon>Spirochaetia</taxon>
        <taxon>Leptospirales</taxon>
        <taxon>Leptospiraceae</taxon>
        <taxon>Leptospira</taxon>
    </lineage>
</organism>
<feature type="transmembrane region" description="Helical" evidence="2">
    <location>
        <begin position="754"/>
        <end position="776"/>
    </location>
</feature>
<feature type="transmembrane region" description="Helical" evidence="2">
    <location>
        <begin position="719"/>
        <end position="742"/>
    </location>
</feature>
<comment type="caution">
    <text evidence="3">The sequence shown here is derived from an EMBL/GenBank/DDBJ whole genome shotgun (WGS) entry which is preliminary data.</text>
</comment>
<gene>
    <name evidence="3" type="ORF">EHO59_02875</name>
</gene>
<feature type="transmembrane region" description="Helical" evidence="2">
    <location>
        <begin position="343"/>
        <end position="362"/>
    </location>
</feature>
<feature type="transmembrane region" description="Helical" evidence="2">
    <location>
        <begin position="150"/>
        <end position="169"/>
    </location>
</feature>
<feature type="transmembrane region" description="Helical" evidence="2">
    <location>
        <begin position="912"/>
        <end position="931"/>
    </location>
</feature>
<feature type="region of interest" description="Disordered" evidence="1">
    <location>
        <begin position="41"/>
        <end position="65"/>
    </location>
</feature>
<feature type="transmembrane region" description="Helical" evidence="2">
    <location>
        <begin position="962"/>
        <end position="982"/>
    </location>
</feature>
<feature type="transmembrane region" description="Helical" evidence="2">
    <location>
        <begin position="181"/>
        <end position="199"/>
    </location>
</feature>
<feature type="transmembrane region" description="Helical" evidence="2">
    <location>
        <begin position="566"/>
        <end position="587"/>
    </location>
</feature>
<feature type="transmembrane region" description="Helical" evidence="2">
    <location>
        <begin position="479"/>
        <end position="499"/>
    </location>
</feature>
<keyword evidence="2" id="KW-1133">Transmembrane helix</keyword>
<feature type="transmembrane region" description="Helical" evidence="2">
    <location>
        <begin position="842"/>
        <end position="860"/>
    </location>
</feature>
<feature type="transmembrane region" description="Helical" evidence="2">
    <location>
        <begin position="810"/>
        <end position="830"/>
    </location>
</feature>
<feature type="region of interest" description="Disordered" evidence="1">
    <location>
        <begin position="80"/>
        <end position="99"/>
    </location>
</feature>